<gene>
    <name evidence="1" type="ORF">SAMN05877753_106156</name>
</gene>
<dbReference type="AlphaFoldDB" id="A0A285CYJ6"/>
<sequence>MNVHKKYEILTEKFVSWAKENDNIRAALILGSRARKDKPADRWSDLDVVIIADQPEALLFQTNWLAQMGNPCITFLEKTAVSDNVERRVLYDDGLDVDFSVVPSYFLKEMATSQEIQGVLARGYKVILDKDNVFKNMKFESFSLSEHQKPNLSEFLNEIHDFWYHAVWTAKKLRRGEILVGKTCCDQYMKHLLLKMIKWQVSAKANWQNIDIWHGSRFFEQWVSSAVLEKLKSVYSRYEEDDIWQALHQTMKLYREIAVETASLLGYDYAHLADETAAKIVIKLDQEREK</sequence>
<evidence type="ECO:0000313" key="1">
    <source>
        <dbReference type="EMBL" id="SNX72644.1"/>
    </source>
</evidence>
<dbReference type="Proteomes" id="UP000219546">
    <property type="component" value="Unassembled WGS sequence"/>
</dbReference>
<name>A0A285CYJ6_9BACI</name>
<reference evidence="1 2" key="1">
    <citation type="submission" date="2017-08" db="EMBL/GenBank/DDBJ databases">
        <authorList>
            <person name="de Groot N.N."/>
        </authorList>
    </citation>
    <scope>NUCLEOTIDE SEQUENCE [LARGE SCALE GENOMIC DNA]</scope>
    <source>
        <strain evidence="1 2">JC228</strain>
    </source>
</reference>
<keyword evidence="2" id="KW-1185">Reference proteome</keyword>
<dbReference type="Pfam" id="PF04439">
    <property type="entry name" value="Adenyl_transf"/>
    <property type="match status" value="1"/>
</dbReference>
<accession>A0A285CYJ6</accession>
<dbReference type="EMBL" id="OAOP01000006">
    <property type="protein sequence ID" value="SNX72644.1"/>
    <property type="molecule type" value="Genomic_DNA"/>
</dbReference>
<dbReference type="RefSeq" id="WP_179714292.1">
    <property type="nucleotide sequence ID" value="NZ_JBEPMQ010000005.1"/>
</dbReference>
<dbReference type="InterPro" id="IPR043519">
    <property type="entry name" value="NT_sf"/>
</dbReference>
<organism evidence="1 2">
    <name type="scientific">Bacillus oleivorans</name>
    <dbReference type="NCBI Taxonomy" id="1448271"/>
    <lineage>
        <taxon>Bacteria</taxon>
        <taxon>Bacillati</taxon>
        <taxon>Bacillota</taxon>
        <taxon>Bacilli</taxon>
        <taxon>Bacillales</taxon>
        <taxon>Bacillaceae</taxon>
        <taxon>Bacillus</taxon>
    </lineage>
</organism>
<keyword evidence="1" id="KW-0808">Transferase</keyword>
<protein>
    <submittedName>
        <fullName evidence="1">Aminoglycoside 6-adenylyltransferase</fullName>
    </submittedName>
</protein>
<proteinExistence type="predicted"/>
<keyword evidence="1" id="KW-0548">Nucleotidyltransferase</keyword>
<evidence type="ECO:0000313" key="2">
    <source>
        <dbReference type="Proteomes" id="UP000219546"/>
    </source>
</evidence>
<dbReference type="InterPro" id="IPR007530">
    <property type="entry name" value="Aminoglycoside_adenylylTfrase"/>
</dbReference>
<dbReference type="Gene3D" id="3.30.460.10">
    <property type="entry name" value="Beta Polymerase, domain 2"/>
    <property type="match status" value="1"/>
</dbReference>
<dbReference type="SUPFAM" id="SSF81301">
    <property type="entry name" value="Nucleotidyltransferase"/>
    <property type="match status" value="1"/>
</dbReference>
<dbReference type="Gene3D" id="1.20.120.330">
    <property type="entry name" value="Nucleotidyltransferases domain 2"/>
    <property type="match status" value="1"/>
</dbReference>
<dbReference type="GO" id="GO:0016779">
    <property type="term" value="F:nucleotidyltransferase activity"/>
    <property type="evidence" value="ECO:0007669"/>
    <property type="project" value="UniProtKB-KW"/>
</dbReference>
<dbReference type="SUPFAM" id="SSF81631">
    <property type="entry name" value="PAP/OAS1 substrate-binding domain"/>
    <property type="match status" value="1"/>
</dbReference>